<comment type="caution">
    <text evidence="5">The sequence shown here is derived from an EMBL/GenBank/DDBJ whole genome shotgun (WGS) entry which is preliminary data.</text>
</comment>
<evidence type="ECO:0000313" key="5">
    <source>
        <dbReference type="EMBL" id="CAK9077437.1"/>
    </source>
</evidence>
<dbReference type="InterPro" id="IPR028994">
    <property type="entry name" value="Integrin_alpha_N"/>
</dbReference>
<accession>A0ABP0PPF9</accession>
<sequence length="1611" mass="179426">MVMKCFAAWLLLGLPAHAWWCETSRSVGCRGRIKEFVKEVTATDPFLALSHIHTAVNDEPIVVDWDNDGDYDVIVRTPKSLELYTQRAGRYVRLQPTPFEGINAFLCRPAIVDWNRDQRLDLIVGTKDGIKYYQRHSFSGRVHEIVDNPFVNISAGGCADLAVADWDGDGNWDLLVADMDAPMVHFEQSQGRLVRVEKAASPFRDIIDMAEAKHLRPLMADFNGDGRMDLLLMPKIAENHFLNGSPDPFYIRDWRCEFFLYLQTGGGQLKKVDIPYLRNPACSFAGGNGASLVDLDNDGDLDAVFGAREGPLLVYENKKVLGQHILSPREMPAGMRMDTILEKGGLFNYFYPVLADWDFDGDLDLALVTILSNLQPRFFEHQEDHTVIELDGPPNISCPIDWSKPFSMLDMNGDGTLEMVGRGTGRMYGTIVCARNGTDLVDSKCEMNPFWQFNANEQEGCISSGANKITQGQFPSWLDWDGDGDVDVLKVARPGELHLHEQLFNGTFVLKVLPVPPVRDYTAADFDGDGDVDLLIAVPKEPGCRYFERTGDGSLKELKGNDNPFNSVCGSTGSLASSALNEEFKYFTLGDWDQDGDMDMIVVDAHDGVQLFKAQGVNHFLETPNSPFSTISLPDNMMVSLADLDADGDLDVIVPSHTYPKECCDMEYKYFERVASGDLVELHMAVPPLRAVPLTFFEGGTKSPFVFQRHLVADVDGDGDLDVVLGDYFSRDIQYAQQQDGQFIWLPDSRNPFYEVVQQIKDKVLCWSMVDWDRDGDLDVLAPQTYEDGKNMRLASHMRLFEQVSDGSNSSFLEVVGSRNPFDGLSIDMTAECPSLIDLDGDGDLDLVLMLTSKRFEYYEQREGRYHHATSNPFDGVSIKKGSTMQPLFTDWDGDGSLDMLVTGSTKLLFFQQGFCLPASSYCRWGSCNERTNQCECNDGVEGHDCSICGEYHVRTEDTCKKCPGYDTVSRTCSRRGMCDDDVDARGRETAANSTGFKVLSATGTGRCTCSEPFSGDACEQGACPPGQRLDRDADVDLVSAKYPRWEACVPCQKGRFKNFSGNDDCRICTGGHIPAADATSCVACKSGTTPSTDRSECSPCDTGYVAIAGAPNCSSCPAGTAPNAEGSECIECHTGQYSRPRSARCSMCEPGFAPDATRSSCQKCLGQSYANPGDELCRACSFPSMILNDDNWCTPIYTILFVFGFILLMLFVMTAFGRLRLECLRWRLKDLIQAKNWHDLHATKCTFLEYGLCKKKADRLLNARKADVKAESFQLGICLQYVFDHLEGMYTERAQQAEWRFHEWPLTKTGYLVKIRNFGLQVVDPEAAWNALPTCSYPKDPNFHQVAQVLAYGPWALGKHMCCPRDGQPDCSVVDALQPENSSGKATWFLSWVWGYGFRTVTTALSKWWQKHRIVSGDACSNIYIWWCVFVNNQFRMLEEGVMEPPDNLFDVFGQQLEGIGKMLMCLDKFKGGQYTSRIWCIFEVFVACQRSIPATVILPELEVGEIESLKDLTRECRVDAAAAKASVQADADAIKEEIQKKHQSFQYVNQTVEHALWCEVIEYLEANSTDSSTRDEGTSGVPSSEESTESVPSTSSTKKGPTSSDCSLQ</sequence>
<feature type="compositionally biased region" description="Low complexity" evidence="2">
    <location>
        <begin position="1580"/>
        <end position="1611"/>
    </location>
</feature>
<feature type="region of interest" description="Disordered" evidence="2">
    <location>
        <begin position="1571"/>
        <end position="1611"/>
    </location>
</feature>
<keyword evidence="1 4" id="KW-0732">Signal</keyword>
<proteinExistence type="predicted"/>
<dbReference type="SUPFAM" id="SSF57184">
    <property type="entry name" value="Growth factor receptor domain"/>
    <property type="match status" value="2"/>
</dbReference>
<keyword evidence="3" id="KW-1133">Transmembrane helix</keyword>
<evidence type="ECO:0000256" key="1">
    <source>
        <dbReference type="ARBA" id="ARBA00022729"/>
    </source>
</evidence>
<evidence type="ECO:0000256" key="2">
    <source>
        <dbReference type="SAM" id="MobiDB-lite"/>
    </source>
</evidence>
<dbReference type="PANTHER" id="PTHR44103:SF1">
    <property type="entry name" value="PROPROTEIN CONVERTASE P"/>
    <property type="match status" value="1"/>
</dbReference>
<evidence type="ECO:0000313" key="6">
    <source>
        <dbReference type="Proteomes" id="UP001642464"/>
    </source>
</evidence>
<keyword evidence="3" id="KW-0812">Transmembrane</keyword>
<dbReference type="Proteomes" id="UP001642464">
    <property type="component" value="Unassembled WGS sequence"/>
</dbReference>
<dbReference type="Pfam" id="PF13517">
    <property type="entry name" value="FG-GAP_3"/>
    <property type="match status" value="5"/>
</dbReference>
<dbReference type="SUPFAM" id="SSF69318">
    <property type="entry name" value="Integrin alpha N-terminal domain"/>
    <property type="match status" value="2"/>
</dbReference>
<name>A0ABP0PPF9_9DINO</name>
<gene>
    <name evidence="5" type="ORF">SCF082_LOCUS37150</name>
</gene>
<dbReference type="SMART" id="SM01411">
    <property type="entry name" value="Ephrin_rec_like"/>
    <property type="match status" value="3"/>
</dbReference>
<dbReference type="InterPro" id="IPR009030">
    <property type="entry name" value="Growth_fac_rcpt_cys_sf"/>
</dbReference>
<evidence type="ECO:0000256" key="4">
    <source>
        <dbReference type="SAM" id="SignalP"/>
    </source>
</evidence>
<dbReference type="Gene3D" id="2.10.50.10">
    <property type="entry name" value="Tumor Necrosis Factor Receptor, subunit A, domain 2"/>
    <property type="match status" value="1"/>
</dbReference>
<keyword evidence="3" id="KW-0472">Membrane</keyword>
<keyword evidence="6" id="KW-1185">Reference proteome</keyword>
<protein>
    <submittedName>
        <fullName evidence="5">Copia protein</fullName>
    </submittedName>
</protein>
<evidence type="ECO:0000256" key="3">
    <source>
        <dbReference type="SAM" id="Phobius"/>
    </source>
</evidence>
<dbReference type="Gene3D" id="2.130.10.130">
    <property type="entry name" value="Integrin alpha, N-terminal"/>
    <property type="match status" value="2"/>
</dbReference>
<dbReference type="InterPro" id="IPR013517">
    <property type="entry name" value="FG-GAP"/>
</dbReference>
<dbReference type="PANTHER" id="PTHR44103">
    <property type="entry name" value="PROPROTEIN CONVERTASE P"/>
    <property type="match status" value="1"/>
</dbReference>
<dbReference type="EMBL" id="CAXAMM010037668">
    <property type="protein sequence ID" value="CAK9077437.1"/>
    <property type="molecule type" value="Genomic_DNA"/>
</dbReference>
<feature type="transmembrane region" description="Helical" evidence="3">
    <location>
        <begin position="1197"/>
        <end position="1220"/>
    </location>
</feature>
<organism evidence="5 6">
    <name type="scientific">Durusdinium trenchii</name>
    <dbReference type="NCBI Taxonomy" id="1381693"/>
    <lineage>
        <taxon>Eukaryota</taxon>
        <taxon>Sar</taxon>
        <taxon>Alveolata</taxon>
        <taxon>Dinophyceae</taxon>
        <taxon>Suessiales</taxon>
        <taxon>Symbiodiniaceae</taxon>
        <taxon>Durusdinium</taxon>
    </lineage>
</organism>
<reference evidence="5 6" key="1">
    <citation type="submission" date="2024-02" db="EMBL/GenBank/DDBJ databases">
        <authorList>
            <person name="Chen Y."/>
            <person name="Shah S."/>
            <person name="Dougan E. K."/>
            <person name="Thang M."/>
            <person name="Chan C."/>
        </authorList>
    </citation>
    <scope>NUCLEOTIDE SEQUENCE [LARGE SCALE GENOMIC DNA]</scope>
</reference>
<feature type="signal peptide" evidence="4">
    <location>
        <begin position="1"/>
        <end position="18"/>
    </location>
</feature>
<feature type="chain" id="PRO_5047517375" evidence="4">
    <location>
        <begin position="19"/>
        <end position="1611"/>
    </location>
</feature>